<evidence type="ECO:0000313" key="3">
    <source>
        <dbReference type="Proteomes" id="UP000005631"/>
    </source>
</evidence>
<dbReference type="RefSeq" id="WP_014201924.1">
    <property type="nucleotide sequence ID" value="NC_016599.1"/>
</dbReference>
<accession>G8QZE0</accession>
<gene>
    <name evidence="2" type="ordered locus">Oweho_1578</name>
</gene>
<protein>
    <recommendedName>
        <fullName evidence="1">DUF6089 domain-containing protein</fullName>
    </recommendedName>
</protein>
<dbReference type="Proteomes" id="UP000005631">
    <property type="component" value="Chromosome"/>
</dbReference>
<dbReference type="InterPro" id="IPR045743">
    <property type="entry name" value="DUF6089"/>
</dbReference>
<dbReference type="InterPro" id="IPR011250">
    <property type="entry name" value="OMP/PagP_B-barrel"/>
</dbReference>
<dbReference type="HOGENOM" id="CLU_1244303_0_0_10"/>
<feature type="domain" description="DUF6089" evidence="1">
    <location>
        <begin position="82"/>
        <end position="199"/>
    </location>
</feature>
<sequence>MKKIWSFLVVMGIGGSLFGQARTAYSELGIGIGTLNQKSEIANTTSAGALLAEVRPNFSAFAERHFNDWFALGIMASYGWTVANDENHNNQTRGLSVKTDMFQVNPFVEVNLIKFGKYHLDRKFTIYLRGGAGFLAYNPTPNAAKTYPDEFDVEPDAYSGVNFFAGTGVKFRVSYDYILTLGVQVHNSGADNLDGIMNKTPGLQGKNDSYGGINISFSKALF</sequence>
<proteinExistence type="predicted"/>
<evidence type="ECO:0000259" key="1">
    <source>
        <dbReference type="Pfam" id="PF19573"/>
    </source>
</evidence>
<evidence type="ECO:0000313" key="2">
    <source>
        <dbReference type="EMBL" id="AEV32568.1"/>
    </source>
</evidence>
<dbReference type="AlphaFoldDB" id="G8QZE0"/>
<dbReference type="Pfam" id="PF19573">
    <property type="entry name" value="DUF6089"/>
    <property type="match status" value="1"/>
</dbReference>
<name>G8QZE0_OWEHD</name>
<dbReference type="SUPFAM" id="SSF56925">
    <property type="entry name" value="OMPA-like"/>
    <property type="match status" value="1"/>
</dbReference>
<dbReference type="OrthoDB" id="1467839at2"/>
<dbReference type="STRING" id="926562.Oweho_1578"/>
<dbReference type="EMBL" id="CP003156">
    <property type="protein sequence ID" value="AEV32568.1"/>
    <property type="molecule type" value="Genomic_DNA"/>
</dbReference>
<organism evidence="2 3">
    <name type="scientific">Owenweeksia hongkongensis (strain DSM 17368 / CIP 108786 / JCM 12287 / NRRL B-23963 / UST20020801)</name>
    <dbReference type="NCBI Taxonomy" id="926562"/>
    <lineage>
        <taxon>Bacteria</taxon>
        <taxon>Pseudomonadati</taxon>
        <taxon>Bacteroidota</taxon>
        <taxon>Flavobacteriia</taxon>
        <taxon>Flavobacteriales</taxon>
        <taxon>Owenweeksiaceae</taxon>
        <taxon>Owenweeksia</taxon>
    </lineage>
</organism>
<keyword evidence="3" id="KW-1185">Reference proteome</keyword>
<dbReference type="eggNOG" id="ENOG502ZPPA">
    <property type="taxonomic scope" value="Bacteria"/>
</dbReference>
<dbReference type="KEGG" id="oho:Oweho_1578"/>
<reference evidence="2 3" key="1">
    <citation type="journal article" date="2012" name="Stand. Genomic Sci.">
        <title>Genome sequence of the orange-pigmented seawater bacterium Owenweeksia hongkongensis type strain (UST20020801(T)).</title>
        <authorList>
            <person name="Riedel T."/>
            <person name="Held B."/>
            <person name="Nolan M."/>
            <person name="Lucas S."/>
            <person name="Lapidus A."/>
            <person name="Tice H."/>
            <person name="Del Rio T.G."/>
            <person name="Cheng J.F."/>
            <person name="Han C."/>
            <person name="Tapia R."/>
            <person name="Goodwin L.A."/>
            <person name="Pitluck S."/>
            <person name="Liolios K."/>
            <person name="Mavromatis K."/>
            <person name="Pagani I."/>
            <person name="Ivanova N."/>
            <person name="Mikhailova N."/>
            <person name="Pati A."/>
            <person name="Chen A."/>
            <person name="Palaniappan K."/>
            <person name="Rohde M."/>
            <person name="Tindall B.J."/>
            <person name="Detter J.C."/>
            <person name="Goker M."/>
            <person name="Woyke T."/>
            <person name="Bristow J."/>
            <person name="Eisen J.A."/>
            <person name="Markowitz V."/>
            <person name="Hugenholtz P."/>
            <person name="Klenk H.P."/>
            <person name="Kyrpides N.C."/>
        </authorList>
    </citation>
    <scope>NUCLEOTIDE SEQUENCE</scope>
    <source>
        <strain evidence="3">DSM 17368 / JCM 12287 / NRRL B-23963</strain>
    </source>
</reference>